<dbReference type="Gene3D" id="3.30.40.10">
    <property type="entry name" value="Zinc/RING finger domain, C3HC4 (zinc finger)"/>
    <property type="match status" value="1"/>
</dbReference>
<evidence type="ECO:0000256" key="3">
    <source>
        <dbReference type="PROSITE-ProRule" id="PRU00175"/>
    </source>
</evidence>
<dbReference type="GO" id="GO:0008270">
    <property type="term" value="F:zinc ion binding"/>
    <property type="evidence" value="ECO:0007669"/>
    <property type="project" value="UniProtKB-KW"/>
</dbReference>
<comment type="caution">
    <text evidence="6">The sequence shown here is derived from an EMBL/GenBank/DDBJ whole genome shotgun (WGS) entry which is preliminary data.</text>
</comment>
<sequence>MLPIGNNRQLHGAAGVLNDPTHSLDDYKSDRCVSCLKNQRGQVTLPCAHFLLCGPCGQQAVDCPKCGHRIVGQVKVFIA</sequence>
<keyword evidence="1 3" id="KW-0479">Metal-binding</keyword>
<evidence type="ECO:0000256" key="2">
    <source>
        <dbReference type="ARBA" id="ARBA00022833"/>
    </source>
</evidence>
<dbReference type="InterPro" id="IPR013083">
    <property type="entry name" value="Znf_RING/FYVE/PHD"/>
</dbReference>
<evidence type="ECO:0000313" key="7">
    <source>
        <dbReference type="Proteomes" id="UP000215902"/>
    </source>
</evidence>
<dbReference type="Pfam" id="PF13920">
    <property type="entry name" value="zf-C3HC4_3"/>
    <property type="match status" value="1"/>
</dbReference>
<dbReference type="AlphaFoldDB" id="A0A267GG72"/>
<dbReference type="Proteomes" id="UP000215902">
    <property type="component" value="Unassembled WGS sequence"/>
</dbReference>
<evidence type="ECO:0000313" key="5">
    <source>
        <dbReference type="EMBL" id="PAA73526.1"/>
    </source>
</evidence>
<proteinExistence type="predicted"/>
<feature type="domain" description="RING-type" evidence="4">
    <location>
        <begin position="32"/>
        <end position="66"/>
    </location>
</feature>
<gene>
    <name evidence="5" type="ORF">BOX15_Mlig011579g1</name>
    <name evidence="6" type="ORF">BOX15_Mlig024702g1</name>
</gene>
<keyword evidence="1 3" id="KW-0863">Zinc-finger</keyword>
<evidence type="ECO:0000256" key="1">
    <source>
        <dbReference type="ARBA" id="ARBA00022771"/>
    </source>
</evidence>
<keyword evidence="7" id="KW-1185">Reference proteome</keyword>
<evidence type="ECO:0000313" key="6">
    <source>
        <dbReference type="EMBL" id="PAA85038.1"/>
    </source>
</evidence>
<dbReference type="PROSITE" id="PS50089">
    <property type="entry name" value="ZF_RING_2"/>
    <property type="match status" value="1"/>
</dbReference>
<keyword evidence="2" id="KW-0862">Zinc</keyword>
<dbReference type="SUPFAM" id="SSF57850">
    <property type="entry name" value="RING/U-box"/>
    <property type="match status" value="1"/>
</dbReference>
<accession>A0A267GG72</accession>
<evidence type="ECO:0000259" key="4">
    <source>
        <dbReference type="PROSITE" id="PS50089"/>
    </source>
</evidence>
<organism evidence="6 7">
    <name type="scientific">Macrostomum lignano</name>
    <dbReference type="NCBI Taxonomy" id="282301"/>
    <lineage>
        <taxon>Eukaryota</taxon>
        <taxon>Metazoa</taxon>
        <taxon>Spiralia</taxon>
        <taxon>Lophotrochozoa</taxon>
        <taxon>Platyhelminthes</taxon>
        <taxon>Rhabditophora</taxon>
        <taxon>Macrostomorpha</taxon>
        <taxon>Macrostomida</taxon>
        <taxon>Macrostomidae</taxon>
        <taxon>Macrostomum</taxon>
    </lineage>
</organism>
<protein>
    <recommendedName>
        <fullName evidence="4">RING-type domain-containing protein</fullName>
    </recommendedName>
</protein>
<reference evidence="6 7" key="1">
    <citation type="submission" date="2017-06" db="EMBL/GenBank/DDBJ databases">
        <title>A platform for efficient transgenesis in Macrostomum lignano, a flatworm model organism for stem cell research.</title>
        <authorList>
            <person name="Berezikov E."/>
        </authorList>
    </citation>
    <scope>NUCLEOTIDE SEQUENCE [LARGE SCALE GENOMIC DNA]</scope>
    <source>
        <strain evidence="6">DV1</strain>
        <tissue evidence="6">Whole organism</tissue>
    </source>
</reference>
<dbReference type="EMBL" id="NIVC01001008">
    <property type="protein sequence ID" value="PAA73526.1"/>
    <property type="molecule type" value="Genomic_DNA"/>
</dbReference>
<name>A0A267GG72_9PLAT</name>
<dbReference type="InterPro" id="IPR001841">
    <property type="entry name" value="Znf_RING"/>
</dbReference>
<dbReference type="EMBL" id="NIVC01000350">
    <property type="protein sequence ID" value="PAA85038.1"/>
    <property type="molecule type" value="Genomic_DNA"/>
</dbReference>